<dbReference type="STRING" id="1329250.WOSG25_060070"/>
<evidence type="ECO:0000256" key="1">
    <source>
        <dbReference type="SAM" id="MobiDB-lite"/>
    </source>
</evidence>
<organism evidence="3 4">
    <name type="scientific">Weissella oryzae (strain DSM 25784 / JCM 18191 / LMG 30913 / SG25)</name>
    <dbReference type="NCBI Taxonomy" id="1329250"/>
    <lineage>
        <taxon>Bacteria</taxon>
        <taxon>Bacillati</taxon>
        <taxon>Bacillota</taxon>
        <taxon>Bacilli</taxon>
        <taxon>Lactobacillales</taxon>
        <taxon>Lactobacillaceae</taxon>
        <taxon>Weissella</taxon>
    </lineage>
</organism>
<dbReference type="Pfam" id="PF07179">
    <property type="entry name" value="SseB"/>
    <property type="match status" value="1"/>
</dbReference>
<evidence type="ECO:0000313" key="4">
    <source>
        <dbReference type="Proteomes" id="UP000030643"/>
    </source>
</evidence>
<protein>
    <recommendedName>
        <fullName evidence="2">SseB protein N-terminal domain-containing protein</fullName>
    </recommendedName>
</protein>
<keyword evidence="4" id="KW-1185">Reference proteome</keyword>
<dbReference type="Proteomes" id="UP000030643">
    <property type="component" value="Unassembled WGS sequence"/>
</dbReference>
<dbReference type="eggNOG" id="ENOG5032R83">
    <property type="taxonomic scope" value="Bacteria"/>
</dbReference>
<reference evidence="4" key="1">
    <citation type="journal article" date="2014" name="Genome Announc.">
        <title>Draft genome sequence of Weissella oryzae SG25T, isolated from fermented rice grains.</title>
        <authorList>
            <person name="Tanizawa Y."/>
            <person name="Fujisawa T."/>
            <person name="Mochizuki T."/>
            <person name="Kaminuma E."/>
            <person name="Suzuki Y."/>
            <person name="Nakamura Y."/>
            <person name="Tohno M."/>
        </authorList>
    </citation>
    <scope>NUCLEOTIDE SEQUENCE [LARGE SCALE GENOMIC DNA]</scope>
    <source>
        <strain evidence="4">DSM 25784 / JCM 18191 / LMG 30913 / SG25</strain>
    </source>
</reference>
<feature type="region of interest" description="Disordered" evidence="1">
    <location>
        <begin position="145"/>
        <end position="164"/>
    </location>
</feature>
<dbReference type="InterPro" id="IPR009839">
    <property type="entry name" value="SseB_N"/>
</dbReference>
<dbReference type="AlphaFoldDB" id="A0A069CTS6"/>
<feature type="domain" description="SseB protein N-terminal" evidence="2">
    <location>
        <begin position="13"/>
        <end position="139"/>
    </location>
</feature>
<feature type="compositionally biased region" description="Polar residues" evidence="1">
    <location>
        <begin position="149"/>
        <end position="159"/>
    </location>
</feature>
<gene>
    <name evidence="3" type="ORF">WOSG25_060070</name>
</gene>
<evidence type="ECO:0000313" key="3">
    <source>
        <dbReference type="EMBL" id="GAK30889.1"/>
    </source>
</evidence>
<dbReference type="RefSeq" id="WP_027698950.1">
    <property type="nucleotide sequence ID" value="NZ_DF820489.1"/>
</dbReference>
<accession>A0A069CTS6</accession>
<dbReference type="EMBL" id="DF820489">
    <property type="protein sequence ID" value="GAK30889.1"/>
    <property type="molecule type" value="Genomic_DNA"/>
</dbReference>
<name>A0A069CTS6_WEIOS</name>
<proteinExistence type="predicted"/>
<sequence>MNPEEFENSALLSALEQFRIEENPENEANFVAELKAATFLAPVNFSQAPITNDDGSVALAENTETRLVALQTEEGQSVFPIFTDMEAMAAGDMAADEDLYTWPMTLEEYLPVVNQAGDELAGLALNPFTNGMPISRENLNYLFADRTHSPQPGGQTAAQGSEDAELDIQDTDDKSLPTPLMAELIGIADDSYGEIQTMYLLWLTNNKTKVANYLLVIDGPDAEKLRAFFPEFARAFGNFAPEGKSAVDMILQSDLGLDLTEFRAKYTRNL</sequence>
<dbReference type="OrthoDB" id="2149078at2"/>
<evidence type="ECO:0000259" key="2">
    <source>
        <dbReference type="Pfam" id="PF07179"/>
    </source>
</evidence>